<evidence type="ECO:0008006" key="6">
    <source>
        <dbReference type="Google" id="ProtNLM"/>
    </source>
</evidence>
<dbReference type="InterPro" id="IPR036291">
    <property type="entry name" value="NAD(P)-bd_dom_sf"/>
</dbReference>
<protein>
    <recommendedName>
        <fullName evidence="6">Dehydrogenase, multihelical</fullName>
    </recommendedName>
</protein>
<dbReference type="Gene3D" id="3.40.50.720">
    <property type="entry name" value="NAD(P)-binding Rossmann-like Domain"/>
    <property type="match status" value="1"/>
</dbReference>
<comment type="caution">
    <text evidence="4">The sequence shown here is derived from an EMBL/GenBank/DDBJ whole genome shotgun (WGS) entry which is preliminary data.</text>
</comment>
<dbReference type="InterPro" id="IPR002204">
    <property type="entry name" value="3-OH-isobutyrate_DH-rel_CS"/>
</dbReference>
<evidence type="ECO:0000259" key="3">
    <source>
        <dbReference type="Pfam" id="PF14833"/>
    </source>
</evidence>
<dbReference type="Pfam" id="PF11885">
    <property type="entry name" value="DUF3405"/>
    <property type="match status" value="1"/>
</dbReference>
<evidence type="ECO:0000256" key="1">
    <source>
        <dbReference type="SAM" id="Phobius"/>
    </source>
</evidence>
<feature type="domain" description="6-phosphogluconate dehydrogenase NADP-binding" evidence="2">
    <location>
        <begin position="604"/>
        <end position="754"/>
    </location>
</feature>
<dbReference type="InterPro" id="IPR029154">
    <property type="entry name" value="HIBADH-like_NADP-bd"/>
</dbReference>
<proteinExistence type="predicted"/>
<sequence>MLLRGTDLALQKLGIVLIASLVFVTILLRPQINEHIPRLRLGKDSQKSASRPVPYNPYPDYNSAAWKKKWTGSYKSCVGPDGALLDPKNEDTAMKGYRWNQSEFPSPIFGSYEAWNLDRDLCVDPSSRYGAYGYEAKTQEDVASRMPKNWEVVNWDALQRACLERNHGRYNMLNLEPKKFTLHKQQTQQVKHELKNKRHRKTRLPRFHPRTAVILRSTIEMKYTTNDIHNIRAMVMELSLLSGAEYEVILLIDAKDETLPDSMDNVAMDSLREQYLPEELRGLAVFFNTKLLEDWYPTIDVHQAMYQYFQPMQIFSQLHQQYDFIWQFEMDARYTGHLYHLLEQATAFAKHQPRQHLWERNSYFYIPVVHGTWDEFNNMVDQSMVDHPAIWGPVPVEGLNVSKKTHFPPPMPTVEIDTSNWGVGEEADVITWLPQINPANTGWPMRDMIYKFTQGPDTPRRASPVAMSRLSARVLRMMHTDLAERGLGLGSEMSPTSWALYYGLKSVQIPQPVYHAQEWNPQELNRRANSGEPGAISAGSDSIWTWDMHHDILKNMTYMFDSEYSGRLYQAWLGNGDADEALYRDALAPETYPRVLGTLTRGRIIGLGSMGLAMAQNVQRYLQTTESQLRFWNRTASRGAPLESLGAIGCESIAQLVAECDLIFISTSDDAALNSVLDQILAVKDIDGKLFVDTTTVHPNMTKETSEKLKKRDASLVAAPVFGATPAAESGTVLMAMGGPSQAIDKITPFVKDVIARDVMIVSDQPEKATLLKTLGNFIVAGAMEIVGEAHVLAEKSDLGTDMLEKLLELNFGMMYSSSKRMTQGVYIPKEGQAPQSSLNLGIKDVQHGISYANDVGARLKVAEVALENMVRAKEFSDAHGGRPLDSSSGYGIIRQDAGLDFENTFVKERDSGKEDGSSQ</sequence>
<evidence type="ECO:0000259" key="2">
    <source>
        <dbReference type="Pfam" id="PF03446"/>
    </source>
</evidence>
<dbReference type="InterPro" id="IPR008927">
    <property type="entry name" value="6-PGluconate_DH-like_C_sf"/>
</dbReference>
<dbReference type="SUPFAM" id="SSF51735">
    <property type="entry name" value="NAD(P)-binding Rossmann-fold domains"/>
    <property type="match status" value="1"/>
</dbReference>
<dbReference type="PROSITE" id="PS00895">
    <property type="entry name" value="3_HYDROXYISOBUT_DH"/>
    <property type="match status" value="1"/>
</dbReference>
<dbReference type="STRING" id="5078.A0A135LXS5"/>
<keyword evidence="1" id="KW-0812">Transmembrane</keyword>
<dbReference type="InterPro" id="IPR006115">
    <property type="entry name" value="6PGDH_NADP-bd"/>
</dbReference>
<dbReference type="GeneID" id="63703798"/>
<feature type="domain" description="3-hydroxyisobutyrate dehydrogenase-like NAD-binding" evidence="3">
    <location>
        <begin position="770"/>
        <end position="875"/>
    </location>
</feature>
<keyword evidence="1" id="KW-1133">Transmembrane helix</keyword>
<dbReference type="AlphaFoldDB" id="A0A135LXS5"/>
<dbReference type="EMBL" id="LHQR01000014">
    <property type="protein sequence ID" value="KXG53735.1"/>
    <property type="molecule type" value="Genomic_DNA"/>
</dbReference>
<gene>
    <name evidence="4" type="ORF">PGRI_007850</name>
</gene>
<evidence type="ECO:0000313" key="5">
    <source>
        <dbReference type="Proteomes" id="UP000070168"/>
    </source>
</evidence>
<organism evidence="4 5">
    <name type="scientific">Penicillium patulum</name>
    <name type="common">Penicillium griseofulvum</name>
    <dbReference type="NCBI Taxonomy" id="5078"/>
    <lineage>
        <taxon>Eukaryota</taxon>
        <taxon>Fungi</taxon>
        <taxon>Dikarya</taxon>
        <taxon>Ascomycota</taxon>
        <taxon>Pezizomycotina</taxon>
        <taxon>Eurotiomycetes</taxon>
        <taxon>Eurotiomycetidae</taxon>
        <taxon>Eurotiales</taxon>
        <taxon>Aspergillaceae</taxon>
        <taxon>Penicillium</taxon>
    </lineage>
</organism>
<dbReference type="InterPro" id="IPR021822">
    <property type="entry name" value="DUF3405"/>
</dbReference>
<dbReference type="GO" id="GO:0016491">
    <property type="term" value="F:oxidoreductase activity"/>
    <property type="evidence" value="ECO:0007669"/>
    <property type="project" value="InterPro"/>
</dbReference>
<dbReference type="GO" id="GO:0050661">
    <property type="term" value="F:NADP binding"/>
    <property type="evidence" value="ECO:0007669"/>
    <property type="project" value="InterPro"/>
</dbReference>
<accession>A0A135LXS5</accession>
<dbReference type="Gene3D" id="1.10.1040.10">
    <property type="entry name" value="N-(1-d-carboxylethyl)-l-norvaline Dehydrogenase, domain 2"/>
    <property type="match status" value="1"/>
</dbReference>
<dbReference type="OrthoDB" id="3353407at2759"/>
<dbReference type="Pfam" id="PF14833">
    <property type="entry name" value="NAD_binding_11"/>
    <property type="match status" value="1"/>
</dbReference>
<feature type="transmembrane region" description="Helical" evidence="1">
    <location>
        <begin position="12"/>
        <end position="28"/>
    </location>
</feature>
<reference evidence="4 5" key="1">
    <citation type="journal article" date="2016" name="BMC Genomics">
        <title>Genome sequencing and secondary metabolism of the postharvest pathogen Penicillium griseofulvum.</title>
        <authorList>
            <person name="Banani H."/>
            <person name="Marcet-Houben M."/>
            <person name="Ballester A.R."/>
            <person name="Abbruscato P."/>
            <person name="Gonzalez-Candelas L."/>
            <person name="Gabaldon T."/>
            <person name="Spadaro D."/>
        </authorList>
    </citation>
    <scope>NUCLEOTIDE SEQUENCE [LARGE SCALE GENOMIC DNA]</scope>
    <source>
        <strain evidence="4 5">PG3</strain>
    </source>
</reference>
<dbReference type="RefSeq" id="XP_040652270.1">
    <property type="nucleotide sequence ID" value="XM_040788498.1"/>
</dbReference>
<keyword evidence="1" id="KW-0472">Membrane</keyword>
<name>A0A135LXS5_PENPA</name>
<dbReference type="PANTHER" id="PTHR36205:SF4">
    <property type="match status" value="1"/>
</dbReference>
<dbReference type="GO" id="GO:0051287">
    <property type="term" value="F:NAD binding"/>
    <property type="evidence" value="ECO:0007669"/>
    <property type="project" value="InterPro"/>
</dbReference>
<evidence type="ECO:0000313" key="4">
    <source>
        <dbReference type="EMBL" id="KXG53735.1"/>
    </source>
</evidence>
<dbReference type="SUPFAM" id="SSF48179">
    <property type="entry name" value="6-phosphogluconate dehydrogenase C-terminal domain-like"/>
    <property type="match status" value="1"/>
</dbReference>
<dbReference type="PANTHER" id="PTHR36205">
    <property type="entry name" value="CHROMOSOME 19, WHOLE GENOME SHOTGUN SEQUENCE"/>
    <property type="match status" value="1"/>
</dbReference>
<dbReference type="Proteomes" id="UP000070168">
    <property type="component" value="Unassembled WGS sequence"/>
</dbReference>
<dbReference type="InterPro" id="IPR013328">
    <property type="entry name" value="6PGD_dom2"/>
</dbReference>
<keyword evidence="5" id="KW-1185">Reference proteome</keyword>
<dbReference type="Pfam" id="PF03446">
    <property type="entry name" value="NAD_binding_2"/>
    <property type="match status" value="1"/>
</dbReference>